<evidence type="ECO:0000256" key="1">
    <source>
        <dbReference type="SAM" id="Phobius"/>
    </source>
</evidence>
<feature type="transmembrane region" description="Helical" evidence="1">
    <location>
        <begin position="303"/>
        <end position="324"/>
    </location>
</feature>
<reference evidence="2 3" key="1">
    <citation type="submission" date="2015-02" db="EMBL/GenBank/DDBJ databases">
        <title>Genome Sequencing of Rickettsiales.</title>
        <authorList>
            <person name="Daugherty S.C."/>
            <person name="Su Q."/>
            <person name="Abolude K."/>
            <person name="Beier-Sexton M."/>
            <person name="Carlyon J.A."/>
            <person name="Carter R."/>
            <person name="Day N.P."/>
            <person name="Dumler S.J."/>
            <person name="Dyachenko V."/>
            <person name="Godinez A."/>
            <person name="Kurtti T.J."/>
            <person name="Lichay M."/>
            <person name="Mullins K.E."/>
            <person name="Ott S."/>
            <person name="Pappas-Brown V."/>
            <person name="Paris D.H."/>
            <person name="Patel P."/>
            <person name="Richards A.L."/>
            <person name="Sadzewicz L."/>
            <person name="Sears K."/>
            <person name="Seidman D."/>
            <person name="Sengamalay N."/>
            <person name="Stenos J."/>
            <person name="Tallon L.J."/>
            <person name="Vincent G."/>
            <person name="Fraser C.M."/>
            <person name="Munderloh U."/>
            <person name="Dunning-Hotopp J.C."/>
        </authorList>
    </citation>
    <scope>NUCLEOTIDE SEQUENCE [LARGE SCALE GENOMIC DNA]</scope>
    <source>
        <strain evidence="2 3">RAC413</strain>
    </source>
</reference>
<proteinExistence type="predicted"/>
<dbReference type="AlphaFoldDB" id="A0A0F3NKR6"/>
<dbReference type="STRING" id="1359163.NLO413_0003"/>
<protein>
    <submittedName>
        <fullName evidence="2">Uncharacterized protein</fullName>
    </submittedName>
</protein>
<comment type="caution">
    <text evidence="2">The sequence shown here is derived from an EMBL/GenBank/DDBJ whole genome shotgun (WGS) entry which is preliminary data.</text>
</comment>
<evidence type="ECO:0000313" key="3">
    <source>
        <dbReference type="Proteomes" id="UP000033562"/>
    </source>
</evidence>
<keyword evidence="1" id="KW-0472">Membrane</keyword>
<gene>
    <name evidence="2" type="ORF">NLO413_0003</name>
</gene>
<organism evidence="2 3">
    <name type="scientific">Candidatus Neoehrlichia procyonis str. RAC413</name>
    <dbReference type="NCBI Taxonomy" id="1359163"/>
    <lineage>
        <taxon>Bacteria</taxon>
        <taxon>Pseudomonadati</taxon>
        <taxon>Pseudomonadota</taxon>
        <taxon>Alphaproteobacteria</taxon>
        <taxon>Rickettsiales</taxon>
        <taxon>Anaplasmataceae</taxon>
        <taxon>Candidatus Neoehrlichia</taxon>
    </lineage>
</organism>
<sequence length="662" mass="76717">MRKRFNPLEEKIFNAIEAIINKQLDHGFFINMLEKLVTNKPRDSHNIAILITDQVLSIVINEKYGYIPTETFSSVTNYLDKLFIDKLSSGMHHELVNLFKELDRHVTLHPTEFQLNSLNAYINFINQHTDPTQINALIRSSAKLLRKNNLCILTKKWFLMRALARAIMNEHVLYNNNKAQQELTDEFHAYDNLVFYFQHRDKILDEQLKAEQSFKEHYSILNKFLKFTTNALKKFSYMLSIHAACTLSIFMVRIVSTAKFNDFLERNSLSQSCLTHISFTTISCADFDLEAYPQHGTDTSLTIIPRIIASIYFFFSIPKILFFLSKIRIAPFYKPIITPYSVAVGIRLVSNIALQCIDTFPSQGFIKWYVLRSYTPSEIIENSQKIKIVHIMALQSGSKHYNTQFILHRKYIISAFICSIIFEYVSASIFPSLNILTKYIRLLATILPYIHNINSYGAPYHPSVSKYIAFDMIRCMSSTIALSLLEVIDNVKYSNLMLACHVLATLYSDIKCGTIMEELFNNQVTVTCLQHLRNSRELVNYYSTSLKYENETEEQHGNSVINYINIPNSTQCSTIMEELSNNQVIVTCLQHLKHSREPVNYYSTSLKYENETEKQHTNSVINCINISDSAQILPHNTEEEQYNIPTLCSTNITIQSRYQYHR</sequence>
<dbReference type="Proteomes" id="UP000033562">
    <property type="component" value="Unassembled WGS sequence"/>
</dbReference>
<name>A0A0F3NKR6_9RICK</name>
<feature type="transmembrane region" description="Helical" evidence="1">
    <location>
        <begin position="411"/>
        <end position="433"/>
    </location>
</feature>
<accession>A0A0F3NKR6</accession>
<dbReference type="RefSeq" id="WP_045808526.1">
    <property type="nucleotide sequence ID" value="NZ_LANX01000001.1"/>
</dbReference>
<feature type="transmembrane region" description="Helical" evidence="1">
    <location>
        <begin position="235"/>
        <end position="255"/>
    </location>
</feature>
<evidence type="ECO:0000313" key="2">
    <source>
        <dbReference type="EMBL" id="KJV68643.1"/>
    </source>
</evidence>
<keyword evidence="3" id="KW-1185">Reference proteome</keyword>
<keyword evidence="1" id="KW-0812">Transmembrane</keyword>
<keyword evidence="1" id="KW-1133">Transmembrane helix</keyword>
<dbReference type="EMBL" id="LANX01000001">
    <property type="protein sequence ID" value="KJV68643.1"/>
    <property type="molecule type" value="Genomic_DNA"/>
</dbReference>